<proteinExistence type="predicted"/>
<dbReference type="Proteomes" id="UP000269352">
    <property type="component" value="Unassembled WGS sequence"/>
</dbReference>
<accession>A0A388TCX9</accession>
<name>A0A388TCX9_TERA1</name>
<gene>
    <name evidence="1" type="ORF">NO1_1554</name>
</gene>
<evidence type="ECO:0000313" key="2">
    <source>
        <dbReference type="Proteomes" id="UP000269352"/>
    </source>
</evidence>
<keyword evidence="2" id="KW-1185">Reference proteome</keyword>
<dbReference type="EMBL" id="BGZN01000042">
    <property type="protein sequence ID" value="GBR74365.1"/>
    <property type="molecule type" value="Genomic_DNA"/>
</dbReference>
<sequence length="461" mass="53770">MHTKIIIFREICAKLRNGGLADGKWSNKSAGQEAEEYLFSYYKSLKPLRDVFLSETENKRNNDRYTHTLRLPEHYLNLLDETPEAYEKFLSGSRVPKNEPKYQNADFLSRSAFQELQKYARESTAGYELFFLSLLFMHDYGTLTGTIDNASGKFLLKIDKRAQKEKQRHAIAVHPIYSARMCRYDFSTQEGLNCFSPAYVDLAELILANHSYFGDLLLGEAPFSYYAELKKKLAELHLPERGLNTDFQQFIDLLLLLTMLDCHSVNRRSYLDEEKYAEFMFIKKQSGFFNNTPNNMFHLRLHNLSPKLLDINTKDSAAYKIRRQLLEKQLHDIEIFHHIYLQYFKDLADLNNEKKPSPFIVDVDANGVPAVIKFLNQLCHLYKLAQQKLPENHKNQTMQIAFHSTENTEEMYQASQKYEIENSAKFYQPKFSGGPAHIIQGQFLDFSFTLSFNIGYLEIHN</sequence>
<reference evidence="1 2" key="1">
    <citation type="journal article" date="2019" name="ISME J.">
        <title>Genome analyses of uncultured TG2/ZB3 bacteria in 'Margulisbacteria' specifically attached to ectosymbiotic spirochetes of protists in the termite gut.</title>
        <authorList>
            <person name="Utami Y.D."/>
            <person name="Kuwahara H."/>
            <person name="Igai K."/>
            <person name="Murakami T."/>
            <person name="Sugaya K."/>
            <person name="Morikawa T."/>
            <person name="Nagura Y."/>
            <person name="Yuki M."/>
            <person name="Deevong P."/>
            <person name="Inoue T."/>
            <person name="Kihara K."/>
            <person name="Lo N."/>
            <person name="Yamada A."/>
            <person name="Ohkuma M."/>
            <person name="Hongoh Y."/>
        </authorList>
    </citation>
    <scope>NUCLEOTIDE SEQUENCE [LARGE SCALE GENOMIC DNA]</scope>
    <source>
        <strain evidence="1">NkOx7-01</strain>
    </source>
</reference>
<comment type="caution">
    <text evidence="1">The sequence shown here is derived from an EMBL/GenBank/DDBJ whole genome shotgun (WGS) entry which is preliminary data.</text>
</comment>
<dbReference type="AlphaFoldDB" id="A0A388TCX9"/>
<evidence type="ECO:0000313" key="1">
    <source>
        <dbReference type="EMBL" id="GBR74365.1"/>
    </source>
</evidence>
<organism evidence="1 2">
    <name type="scientific">Termititenax aidoneus</name>
    <dbReference type="NCBI Taxonomy" id="2218524"/>
    <lineage>
        <taxon>Bacteria</taxon>
        <taxon>Bacillati</taxon>
        <taxon>Candidatus Margulisiibacteriota</taxon>
        <taxon>Candidatus Termititenacia</taxon>
        <taxon>Candidatus Termititenacales</taxon>
        <taxon>Candidatus Termititenacaceae</taxon>
        <taxon>Candidatus Termititenax</taxon>
    </lineage>
</organism>
<protein>
    <submittedName>
        <fullName evidence="1">Uncharacterized protein</fullName>
    </submittedName>
</protein>